<dbReference type="EMBL" id="UINC01002229">
    <property type="protein sequence ID" value="SUZ94379.1"/>
    <property type="molecule type" value="Genomic_DNA"/>
</dbReference>
<dbReference type="AlphaFoldDB" id="A0A381RTH0"/>
<dbReference type="InterPro" id="IPR029063">
    <property type="entry name" value="SAM-dependent_MTases_sf"/>
</dbReference>
<dbReference type="PROSITE" id="PS01184">
    <property type="entry name" value="UBIE_2"/>
    <property type="match status" value="1"/>
</dbReference>
<keyword evidence="3" id="KW-0949">S-adenosyl-L-methionine</keyword>
<dbReference type="Gene3D" id="3.40.50.150">
    <property type="entry name" value="Vaccinia Virus protein VP39"/>
    <property type="match status" value="1"/>
</dbReference>
<protein>
    <submittedName>
        <fullName evidence="4">Uncharacterized protein</fullName>
    </submittedName>
</protein>
<evidence type="ECO:0000256" key="2">
    <source>
        <dbReference type="ARBA" id="ARBA00022679"/>
    </source>
</evidence>
<proteinExistence type="inferred from homology"/>
<accession>A0A381RTH0</accession>
<reference evidence="4" key="1">
    <citation type="submission" date="2018-05" db="EMBL/GenBank/DDBJ databases">
        <authorList>
            <person name="Lanie J.A."/>
            <person name="Ng W.-L."/>
            <person name="Kazmierczak K.M."/>
            <person name="Andrzejewski T.M."/>
            <person name="Davidsen T.M."/>
            <person name="Wayne K.J."/>
            <person name="Tettelin H."/>
            <person name="Glass J.I."/>
            <person name="Rusch D."/>
            <person name="Podicherti R."/>
            <person name="Tsui H.-C.T."/>
            <person name="Winkler M.E."/>
        </authorList>
    </citation>
    <scope>NUCLEOTIDE SEQUENCE</scope>
</reference>
<dbReference type="PROSITE" id="PS01183">
    <property type="entry name" value="UBIE_1"/>
    <property type="match status" value="1"/>
</dbReference>
<dbReference type="CDD" id="cd02440">
    <property type="entry name" value="AdoMet_MTases"/>
    <property type="match status" value="1"/>
</dbReference>
<dbReference type="GO" id="GO:0032259">
    <property type="term" value="P:methylation"/>
    <property type="evidence" value="ECO:0007669"/>
    <property type="project" value="UniProtKB-KW"/>
</dbReference>
<dbReference type="SUPFAM" id="SSF53335">
    <property type="entry name" value="S-adenosyl-L-methionine-dependent methyltransferases"/>
    <property type="match status" value="1"/>
</dbReference>
<keyword evidence="1" id="KW-0489">Methyltransferase</keyword>
<evidence type="ECO:0000313" key="4">
    <source>
        <dbReference type="EMBL" id="SUZ94379.1"/>
    </source>
</evidence>
<dbReference type="PANTHER" id="PTHR43591">
    <property type="entry name" value="METHYLTRANSFERASE"/>
    <property type="match status" value="1"/>
</dbReference>
<dbReference type="Pfam" id="PF01209">
    <property type="entry name" value="Ubie_methyltran"/>
    <property type="match status" value="1"/>
</dbReference>
<keyword evidence="2" id="KW-0808">Transferase</keyword>
<organism evidence="4">
    <name type="scientific">marine metagenome</name>
    <dbReference type="NCBI Taxonomy" id="408172"/>
    <lineage>
        <taxon>unclassified sequences</taxon>
        <taxon>metagenomes</taxon>
        <taxon>ecological metagenomes</taxon>
    </lineage>
</organism>
<dbReference type="InterPro" id="IPR023576">
    <property type="entry name" value="UbiE/COQ5_MeTrFase_CS"/>
</dbReference>
<evidence type="ECO:0000256" key="1">
    <source>
        <dbReference type="ARBA" id="ARBA00022603"/>
    </source>
</evidence>
<sequence>MPKNDLNTENNEEKKHASYVKGVFDNVADKYDIMNDFMSLGLQRYWKDELIKMVGNNFSGPLDYIDLAGGTGDVALKFKRKFPEANIHIIDKNIEMIKAGISKNPNKSNIDYLCSSGEDMAIKDSFADVLTLSFGIRNMSNRKKCLEECLRVLKPGGLFLCMEFSMPENYTLRNIYDAWSYGIIPNLGKLIVGSSEPYEYLVDSIRSFPNPNEFSKILRSVGFKKLSIRQLSGNIVCIYRANKN</sequence>
<gene>
    <name evidence="4" type="ORF">METZ01_LOCUS47233</name>
</gene>
<dbReference type="PROSITE" id="PS51608">
    <property type="entry name" value="SAM_MT_UBIE"/>
    <property type="match status" value="1"/>
</dbReference>
<dbReference type="HAMAP" id="MF_01813">
    <property type="entry name" value="MenG_UbiE_methyltr"/>
    <property type="match status" value="1"/>
</dbReference>
<dbReference type="InterPro" id="IPR004033">
    <property type="entry name" value="UbiE/COQ5_MeTrFase"/>
</dbReference>
<dbReference type="PANTHER" id="PTHR43591:SF24">
    <property type="entry name" value="2-METHOXY-6-POLYPRENYL-1,4-BENZOQUINOL METHYLASE, MITOCHONDRIAL"/>
    <property type="match status" value="1"/>
</dbReference>
<evidence type="ECO:0000256" key="3">
    <source>
        <dbReference type="ARBA" id="ARBA00022691"/>
    </source>
</evidence>
<dbReference type="NCBIfam" id="TIGR01934">
    <property type="entry name" value="MenG_MenH_UbiE"/>
    <property type="match status" value="1"/>
</dbReference>
<dbReference type="GO" id="GO:0008425">
    <property type="term" value="F:2-methoxy-6-polyprenyl-1,4-benzoquinol methyltransferase activity"/>
    <property type="evidence" value="ECO:0007669"/>
    <property type="project" value="TreeGrafter"/>
</dbReference>
<name>A0A381RTH0_9ZZZZ</name>